<sequence length="306" mass="34462">MKILYAGSSQSSAEILKALINDNHEIVGVISQPDKRSRRSKGLEPSHVSAVAETASIKVYKPFKLDEVFKEKILSLDFDLLLVVAYGKILPKWLLESSTKISINIHFSLLPKYRGASPIQSALLNNDDMTGISVMKMTEGLDEGPVFIFHKLKILDSDNRKSLEQKLTSLCIENIEDDLSNIFEGKLAPVDQNEDNASYCKKIDKLSGKISFKDEKTDAILRKYKAYFGWPGLYFEKNNLMIKIHGITVDCENNEILKDSDYIFNNTGLKVKTMDSYIVITHLQFPGKAIITSTDAANSYAEFFEE</sequence>
<dbReference type="CDD" id="cd08646">
    <property type="entry name" value="FMT_core_Met-tRNA-FMT_N"/>
    <property type="match status" value="1"/>
</dbReference>
<feature type="domain" description="Formyl transferase C-terminal" evidence="6">
    <location>
        <begin position="202"/>
        <end position="300"/>
    </location>
</feature>
<evidence type="ECO:0000313" key="7">
    <source>
        <dbReference type="EMBL" id="RCL38308.1"/>
    </source>
</evidence>
<evidence type="ECO:0000256" key="1">
    <source>
        <dbReference type="ARBA" id="ARBA00010699"/>
    </source>
</evidence>
<comment type="caution">
    <text evidence="7">The sequence shown here is derived from an EMBL/GenBank/DDBJ whole genome shotgun (WGS) entry which is preliminary data.</text>
</comment>
<dbReference type="PANTHER" id="PTHR11138:SF5">
    <property type="entry name" value="METHIONYL-TRNA FORMYLTRANSFERASE, MITOCHONDRIAL"/>
    <property type="match status" value="1"/>
</dbReference>
<proteinExistence type="inferred from homology"/>
<evidence type="ECO:0000259" key="5">
    <source>
        <dbReference type="Pfam" id="PF00551"/>
    </source>
</evidence>
<dbReference type="Pfam" id="PF00551">
    <property type="entry name" value="Formyl_trans_N"/>
    <property type="match status" value="1"/>
</dbReference>
<evidence type="ECO:0000256" key="2">
    <source>
        <dbReference type="ARBA" id="ARBA00012261"/>
    </source>
</evidence>
<dbReference type="InterPro" id="IPR044135">
    <property type="entry name" value="Met-tRNA-FMT_C"/>
</dbReference>
<keyword evidence="3 7" id="KW-0808">Transferase</keyword>
<evidence type="ECO:0000256" key="4">
    <source>
        <dbReference type="ARBA" id="ARBA00022917"/>
    </source>
</evidence>
<dbReference type="EC" id="2.1.2.9" evidence="2"/>
<dbReference type="CDD" id="cd08704">
    <property type="entry name" value="Met_tRNA_FMT_C"/>
    <property type="match status" value="1"/>
</dbReference>
<accession>A0A368BLW3</accession>
<protein>
    <recommendedName>
        <fullName evidence="2">methionyl-tRNA formyltransferase</fullName>
        <ecNumber evidence="2">2.1.2.9</ecNumber>
    </recommendedName>
</protein>
<dbReference type="InterPro" id="IPR002376">
    <property type="entry name" value="Formyl_transf_N"/>
</dbReference>
<dbReference type="SUPFAM" id="SSF53328">
    <property type="entry name" value="Formyltransferase"/>
    <property type="match status" value="1"/>
</dbReference>
<dbReference type="Proteomes" id="UP000253032">
    <property type="component" value="Unassembled WGS sequence"/>
</dbReference>
<dbReference type="PANTHER" id="PTHR11138">
    <property type="entry name" value="METHIONYL-TRNA FORMYLTRANSFERASE"/>
    <property type="match status" value="1"/>
</dbReference>
<gene>
    <name evidence="7" type="primary">fmt</name>
    <name evidence="7" type="ORF">DBW98_02605</name>
</gene>
<reference evidence="7 8" key="1">
    <citation type="journal article" date="2018" name="Microbiome">
        <title>Fine metagenomic profile of the Mediterranean stratified and mixed water columns revealed by assembly and recruitment.</title>
        <authorList>
            <person name="Haro-Moreno J.M."/>
            <person name="Lopez-Perez M."/>
            <person name="De La Torre J.R."/>
            <person name="Picazo A."/>
            <person name="Camacho A."/>
            <person name="Rodriguez-Valera F."/>
        </authorList>
    </citation>
    <scope>NUCLEOTIDE SEQUENCE [LARGE SCALE GENOMIC DNA]</scope>
    <source>
        <strain evidence="7">MED-G84</strain>
    </source>
</reference>
<feature type="domain" description="Formyl transferase N-terminal" evidence="5">
    <location>
        <begin position="2"/>
        <end position="168"/>
    </location>
</feature>
<keyword evidence="4" id="KW-0648">Protein biosynthesis</keyword>
<dbReference type="InterPro" id="IPR036477">
    <property type="entry name" value="Formyl_transf_N_sf"/>
</dbReference>
<dbReference type="SUPFAM" id="SSF50486">
    <property type="entry name" value="FMT C-terminal domain-like"/>
    <property type="match status" value="1"/>
</dbReference>
<dbReference type="NCBIfam" id="TIGR00460">
    <property type="entry name" value="fmt"/>
    <property type="match status" value="1"/>
</dbReference>
<name>A0A368BLW3_9GAMM</name>
<dbReference type="GO" id="GO:0005829">
    <property type="term" value="C:cytosol"/>
    <property type="evidence" value="ECO:0007669"/>
    <property type="project" value="TreeGrafter"/>
</dbReference>
<dbReference type="AlphaFoldDB" id="A0A368BLW3"/>
<organism evidence="7 8">
    <name type="scientific">SAR86 cluster bacterium</name>
    <dbReference type="NCBI Taxonomy" id="2030880"/>
    <lineage>
        <taxon>Bacteria</taxon>
        <taxon>Pseudomonadati</taxon>
        <taxon>Pseudomonadota</taxon>
        <taxon>Gammaproteobacteria</taxon>
        <taxon>SAR86 cluster</taxon>
    </lineage>
</organism>
<dbReference type="InterPro" id="IPR005794">
    <property type="entry name" value="Fmt"/>
</dbReference>
<evidence type="ECO:0000259" key="6">
    <source>
        <dbReference type="Pfam" id="PF02911"/>
    </source>
</evidence>
<dbReference type="EMBL" id="QOPC01000011">
    <property type="protein sequence ID" value="RCL38308.1"/>
    <property type="molecule type" value="Genomic_DNA"/>
</dbReference>
<dbReference type="InterPro" id="IPR041711">
    <property type="entry name" value="Met-tRNA-FMT_N"/>
</dbReference>
<dbReference type="Pfam" id="PF02911">
    <property type="entry name" value="Formyl_trans_C"/>
    <property type="match status" value="1"/>
</dbReference>
<dbReference type="InterPro" id="IPR011034">
    <property type="entry name" value="Formyl_transferase-like_C_sf"/>
</dbReference>
<dbReference type="Gene3D" id="3.40.50.12230">
    <property type="match status" value="1"/>
</dbReference>
<evidence type="ECO:0000256" key="3">
    <source>
        <dbReference type="ARBA" id="ARBA00022679"/>
    </source>
</evidence>
<dbReference type="InterPro" id="IPR005793">
    <property type="entry name" value="Formyl_trans_C"/>
</dbReference>
<dbReference type="GO" id="GO:0004479">
    <property type="term" value="F:methionyl-tRNA formyltransferase activity"/>
    <property type="evidence" value="ECO:0007669"/>
    <property type="project" value="UniProtKB-EC"/>
</dbReference>
<evidence type="ECO:0000313" key="8">
    <source>
        <dbReference type="Proteomes" id="UP000253032"/>
    </source>
</evidence>
<comment type="similarity">
    <text evidence="1">Belongs to the Fmt family.</text>
</comment>